<dbReference type="Pfam" id="PF01022">
    <property type="entry name" value="HTH_5"/>
    <property type="match status" value="1"/>
</dbReference>
<dbReference type="PANTHER" id="PTHR43132">
    <property type="entry name" value="ARSENICAL RESISTANCE OPERON REPRESSOR ARSR-RELATED"/>
    <property type="match status" value="1"/>
</dbReference>
<keyword evidence="3" id="KW-0804">Transcription</keyword>
<dbReference type="Proteomes" id="UP001500620">
    <property type="component" value="Unassembled WGS sequence"/>
</dbReference>
<gene>
    <name evidence="5" type="ORF">GCM10022255_109590</name>
</gene>
<evidence type="ECO:0000313" key="6">
    <source>
        <dbReference type="Proteomes" id="UP001500620"/>
    </source>
</evidence>
<organism evidence="5 6">
    <name type="scientific">Dactylosporangium darangshiense</name>
    <dbReference type="NCBI Taxonomy" id="579108"/>
    <lineage>
        <taxon>Bacteria</taxon>
        <taxon>Bacillati</taxon>
        <taxon>Actinomycetota</taxon>
        <taxon>Actinomycetes</taxon>
        <taxon>Micromonosporales</taxon>
        <taxon>Micromonosporaceae</taxon>
        <taxon>Dactylosporangium</taxon>
    </lineage>
</organism>
<feature type="domain" description="HTH arsR-type" evidence="4">
    <location>
        <begin position="2"/>
        <end position="96"/>
    </location>
</feature>
<dbReference type="InterPro" id="IPR036390">
    <property type="entry name" value="WH_DNA-bd_sf"/>
</dbReference>
<dbReference type="InterPro" id="IPR051011">
    <property type="entry name" value="Metal_resp_trans_reg"/>
</dbReference>
<comment type="caution">
    <text evidence="5">The sequence shown here is derived from an EMBL/GenBank/DDBJ whole genome shotgun (WGS) entry which is preliminary data.</text>
</comment>
<dbReference type="PANTHER" id="PTHR43132:SF8">
    <property type="entry name" value="HTH-TYPE TRANSCRIPTIONAL REGULATOR KMTR"/>
    <property type="match status" value="1"/>
</dbReference>
<evidence type="ECO:0000256" key="3">
    <source>
        <dbReference type="ARBA" id="ARBA00023163"/>
    </source>
</evidence>
<evidence type="ECO:0000256" key="2">
    <source>
        <dbReference type="ARBA" id="ARBA00023125"/>
    </source>
</evidence>
<proteinExistence type="predicted"/>
<dbReference type="PRINTS" id="PR00778">
    <property type="entry name" value="HTHARSR"/>
</dbReference>
<dbReference type="InterPro" id="IPR036388">
    <property type="entry name" value="WH-like_DNA-bd_sf"/>
</dbReference>
<dbReference type="SMART" id="SM00418">
    <property type="entry name" value="HTH_ARSR"/>
    <property type="match status" value="1"/>
</dbReference>
<keyword evidence="2" id="KW-0238">DNA-binding</keyword>
<reference evidence="6" key="1">
    <citation type="journal article" date="2019" name="Int. J. Syst. Evol. Microbiol.">
        <title>The Global Catalogue of Microorganisms (GCM) 10K type strain sequencing project: providing services to taxonomists for standard genome sequencing and annotation.</title>
        <authorList>
            <consortium name="The Broad Institute Genomics Platform"/>
            <consortium name="The Broad Institute Genome Sequencing Center for Infectious Disease"/>
            <person name="Wu L."/>
            <person name="Ma J."/>
        </authorList>
    </citation>
    <scope>NUCLEOTIDE SEQUENCE [LARGE SCALE GENOMIC DNA]</scope>
    <source>
        <strain evidence="6">JCM 17441</strain>
    </source>
</reference>
<dbReference type="SUPFAM" id="SSF46785">
    <property type="entry name" value="Winged helix' DNA-binding domain"/>
    <property type="match status" value="1"/>
</dbReference>
<keyword evidence="6" id="KW-1185">Reference proteome</keyword>
<name>A0ABP8DUE9_9ACTN</name>
<keyword evidence="1" id="KW-0805">Transcription regulation</keyword>
<evidence type="ECO:0000313" key="5">
    <source>
        <dbReference type="EMBL" id="GAA4263598.1"/>
    </source>
</evidence>
<dbReference type="NCBIfam" id="NF033788">
    <property type="entry name" value="HTH_metalloreg"/>
    <property type="match status" value="1"/>
</dbReference>
<dbReference type="InterPro" id="IPR001845">
    <property type="entry name" value="HTH_ArsR_DNA-bd_dom"/>
</dbReference>
<dbReference type="CDD" id="cd00090">
    <property type="entry name" value="HTH_ARSR"/>
    <property type="match status" value="1"/>
</dbReference>
<dbReference type="InterPro" id="IPR011991">
    <property type="entry name" value="ArsR-like_HTH"/>
</dbReference>
<dbReference type="PROSITE" id="PS50987">
    <property type="entry name" value="HTH_ARSR_2"/>
    <property type="match status" value="1"/>
</dbReference>
<protein>
    <recommendedName>
        <fullName evidence="4">HTH arsR-type domain-containing protein</fullName>
    </recommendedName>
</protein>
<evidence type="ECO:0000259" key="4">
    <source>
        <dbReference type="PROSITE" id="PS50987"/>
    </source>
</evidence>
<sequence length="134" mass="14027">MEAQEQFGPVVDVLKALAEATRLRLVWALAQREHSVGELAELVGANVAAVSQHLARLRDAGLVASRRDGTRIFYRAATPHLAALLEQVVVVGGHVTGELDLPLPSAPAFAAALPAEGRGRAARPRAAQARTAGA</sequence>
<evidence type="ECO:0000256" key="1">
    <source>
        <dbReference type="ARBA" id="ARBA00023015"/>
    </source>
</evidence>
<dbReference type="Gene3D" id="1.10.10.10">
    <property type="entry name" value="Winged helix-like DNA-binding domain superfamily/Winged helix DNA-binding domain"/>
    <property type="match status" value="1"/>
</dbReference>
<accession>A0ABP8DUE9</accession>
<dbReference type="EMBL" id="BAABAT010000073">
    <property type="protein sequence ID" value="GAA4263598.1"/>
    <property type="molecule type" value="Genomic_DNA"/>
</dbReference>
<dbReference type="RefSeq" id="WP_345143235.1">
    <property type="nucleotide sequence ID" value="NZ_BAABAT010000073.1"/>
</dbReference>